<gene>
    <name evidence="3" type="ORF">AaeL_AAEL004908</name>
</gene>
<dbReference type="OMA" id="GPRQENY"/>
<name>Q17BN3_AEDAE</name>
<dbReference type="AlphaFoldDB" id="Q17BN3"/>
<dbReference type="VEuPathDB" id="VectorBase:AAEL015288"/>
<dbReference type="PhylomeDB" id="Q17BN3"/>
<keyword evidence="2" id="KW-0732">Signal</keyword>
<evidence type="ECO:0000256" key="2">
    <source>
        <dbReference type="SAM" id="SignalP"/>
    </source>
</evidence>
<accession>Q17BN3</accession>
<sequence>MKLSFTVLGAGVLLGTCLLVQFSTVETAAIVDQGSAHFKAQQQSCSDLCGFCPSCNGFYCGEECICECQQDANEHAQCINKIVENSDKLGLMYDVLIQLPSTGGGSHGGIPTSIATRFSRSAAPGKHHHVVMDADDIATFRKVLFSNFGRSPSSLAKLDTTDAHLTGVGVHQTAGTTLPNRTADEVTTEFALESSTAPHGPRQENYTLSGIDR</sequence>
<dbReference type="HOGENOM" id="CLU_1295345_0_0_1"/>
<dbReference type="PaxDb" id="7159-AAEL004908-PA"/>
<organism evidence="3 4">
    <name type="scientific">Aedes aegypti</name>
    <name type="common">Yellowfever mosquito</name>
    <name type="synonym">Culex aegypti</name>
    <dbReference type="NCBI Taxonomy" id="7159"/>
    <lineage>
        <taxon>Eukaryota</taxon>
        <taxon>Metazoa</taxon>
        <taxon>Ecdysozoa</taxon>
        <taxon>Arthropoda</taxon>
        <taxon>Hexapoda</taxon>
        <taxon>Insecta</taxon>
        <taxon>Pterygota</taxon>
        <taxon>Neoptera</taxon>
        <taxon>Endopterygota</taxon>
        <taxon>Diptera</taxon>
        <taxon>Nematocera</taxon>
        <taxon>Culicoidea</taxon>
        <taxon>Culicidae</taxon>
        <taxon>Culicinae</taxon>
        <taxon>Aedini</taxon>
        <taxon>Aedes</taxon>
        <taxon>Stegomyia</taxon>
    </lineage>
</organism>
<feature type="compositionally biased region" description="Polar residues" evidence="1">
    <location>
        <begin position="204"/>
        <end position="213"/>
    </location>
</feature>
<protein>
    <submittedName>
        <fullName evidence="3">AAEL004908-PA</fullName>
    </submittedName>
</protein>
<feature type="region of interest" description="Disordered" evidence="1">
    <location>
        <begin position="191"/>
        <end position="213"/>
    </location>
</feature>
<dbReference type="eggNOG" id="ENOG502T6UP">
    <property type="taxonomic scope" value="Eukaryota"/>
</dbReference>
<dbReference type="EMBL" id="CH477319">
    <property type="protein sequence ID" value="EAT43680.1"/>
    <property type="molecule type" value="Genomic_DNA"/>
</dbReference>
<reference evidence="3" key="3">
    <citation type="submission" date="2012-09" db="EMBL/GenBank/DDBJ databases">
        <authorList>
            <consortium name="VectorBase"/>
        </authorList>
    </citation>
    <scope>NUCLEOTIDE SEQUENCE</scope>
    <source>
        <strain evidence="3">Liverpool</strain>
    </source>
</reference>
<dbReference type="STRING" id="7159.Q17BN3"/>
<reference evidence="3" key="2">
    <citation type="journal article" date="2007" name="Science">
        <title>Genome sequence of Aedes aegypti, a major arbovirus vector.</title>
        <authorList>
            <person name="Nene V."/>
            <person name="Wortman J.R."/>
            <person name="Lawson D."/>
            <person name="Haas B."/>
            <person name="Kodira C."/>
            <person name="Tu Z.J."/>
            <person name="Loftus B."/>
            <person name="Xi Z."/>
            <person name="Megy K."/>
            <person name="Grabherr M."/>
            <person name="Ren Q."/>
            <person name="Zdobnov E.M."/>
            <person name="Lobo N.F."/>
            <person name="Campbell K.S."/>
            <person name="Brown S.E."/>
            <person name="Bonaldo M.F."/>
            <person name="Zhu J."/>
            <person name="Sinkins S.P."/>
            <person name="Hogenkamp D.G."/>
            <person name="Amedeo P."/>
            <person name="Arensburger P."/>
            <person name="Atkinson P.W."/>
            <person name="Bidwell S."/>
            <person name="Biedler J."/>
            <person name="Birney E."/>
            <person name="Bruggner R.V."/>
            <person name="Costas J."/>
            <person name="Coy M.R."/>
            <person name="Crabtree J."/>
            <person name="Crawford M."/>
            <person name="Debruyn B."/>
            <person name="Decaprio D."/>
            <person name="Eiglmeier K."/>
            <person name="Eisenstadt E."/>
            <person name="El-Dorry H."/>
            <person name="Gelbart W.M."/>
            <person name="Gomes S.L."/>
            <person name="Hammond M."/>
            <person name="Hannick L.I."/>
            <person name="Hogan J.R."/>
            <person name="Holmes M.H."/>
            <person name="Jaffe D."/>
            <person name="Johnston J.S."/>
            <person name="Kennedy R.C."/>
            <person name="Koo H."/>
            <person name="Kravitz S."/>
            <person name="Kriventseva E.V."/>
            <person name="Kulp D."/>
            <person name="Labutti K."/>
            <person name="Lee E."/>
            <person name="Li S."/>
            <person name="Lovin D.D."/>
            <person name="Mao C."/>
            <person name="Mauceli E."/>
            <person name="Menck C.F."/>
            <person name="Miller J.R."/>
            <person name="Montgomery P."/>
            <person name="Mori A."/>
            <person name="Nascimento A.L."/>
            <person name="Naveira H.F."/>
            <person name="Nusbaum C."/>
            <person name="O'leary S."/>
            <person name="Orvis J."/>
            <person name="Pertea M."/>
            <person name="Quesneville H."/>
            <person name="Reidenbach K.R."/>
            <person name="Rogers Y.H."/>
            <person name="Roth C.W."/>
            <person name="Schneider J.R."/>
            <person name="Schatz M."/>
            <person name="Shumway M."/>
            <person name="Stanke M."/>
            <person name="Stinson E.O."/>
            <person name="Tubio J.M."/>
            <person name="Vanzee J.P."/>
            <person name="Verjovski-Almeida S."/>
            <person name="Werner D."/>
            <person name="White O."/>
            <person name="Wyder S."/>
            <person name="Zeng Q."/>
            <person name="Zhao Q."/>
            <person name="Zhao Y."/>
            <person name="Hill C.A."/>
            <person name="Raikhel A.S."/>
            <person name="Soares M.B."/>
            <person name="Knudson D.L."/>
            <person name="Lee N.H."/>
            <person name="Galagan J."/>
            <person name="Salzberg S.L."/>
            <person name="Paulsen I.T."/>
            <person name="Dimopoulos G."/>
            <person name="Collins F.H."/>
            <person name="Birren B."/>
            <person name="Fraser-Liggett C.M."/>
            <person name="Severson D.W."/>
        </authorList>
    </citation>
    <scope>NUCLEOTIDE SEQUENCE [LARGE SCALE GENOMIC DNA]</scope>
    <source>
        <strain evidence="3">Liverpool</strain>
    </source>
</reference>
<reference evidence="3" key="1">
    <citation type="submission" date="2005-10" db="EMBL/GenBank/DDBJ databases">
        <authorList>
            <person name="Loftus B.J."/>
            <person name="Nene V.M."/>
            <person name="Hannick L.I."/>
            <person name="Bidwell S."/>
            <person name="Haas B."/>
            <person name="Amedeo P."/>
            <person name="Orvis J."/>
            <person name="Wortman J.R."/>
            <person name="White O.R."/>
            <person name="Salzberg S."/>
            <person name="Shumway M."/>
            <person name="Koo H."/>
            <person name="Zhao Y."/>
            <person name="Holmes M."/>
            <person name="Miller J."/>
            <person name="Schatz M."/>
            <person name="Pop M."/>
            <person name="Pai G."/>
            <person name="Utterback T."/>
            <person name="Rogers Y.-H."/>
            <person name="Kravitz S."/>
            <person name="Fraser C.M."/>
        </authorList>
    </citation>
    <scope>NUCLEOTIDE SEQUENCE</scope>
    <source>
        <strain evidence="3">Liverpool</strain>
    </source>
</reference>
<evidence type="ECO:0000313" key="4">
    <source>
        <dbReference type="Proteomes" id="UP000682892"/>
    </source>
</evidence>
<feature type="signal peptide" evidence="2">
    <location>
        <begin position="1"/>
        <end position="27"/>
    </location>
</feature>
<proteinExistence type="predicted"/>
<evidence type="ECO:0000313" key="3">
    <source>
        <dbReference type="EMBL" id="EAT43680.1"/>
    </source>
</evidence>
<evidence type="ECO:0000256" key="1">
    <source>
        <dbReference type="SAM" id="MobiDB-lite"/>
    </source>
</evidence>
<feature type="chain" id="PRO_5014307851" evidence="2">
    <location>
        <begin position="28"/>
        <end position="213"/>
    </location>
</feature>
<dbReference type="Proteomes" id="UP000682892">
    <property type="component" value="Chromosome 2"/>
</dbReference>